<accession>A0A162QBX5</accession>
<dbReference type="Proteomes" id="UP000076858">
    <property type="component" value="Unassembled WGS sequence"/>
</dbReference>
<comment type="caution">
    <text evidence="1">The sequence shown here is derived from an EMBL/GenBank/DDBJ whole genome shotgun (WGS) entry which is preliminary data.</text>
</comment>
<dbReference type="AlphaFoldDB" id="A0A162QBX5"/>
<keyword evidence="2" id="KW-1185">Reference proteome</keyword>
<name>A0A162QBX5_9CRUS</name>
<evidence type="ECO:0000313" key="1">
    <source>
        <dbReference type="EMBL" id="KZS19550.1"/>
    </source>
</evidence>
<evidence type="ECO:0000313" key="2">
    <source>
        <dbReference type="Proteomes" id="UP000076858"/>
    </source>
</evidence>
<gene>
    <name evidence="1" type="ORF">APZ42_013953</name>
</gene>
<protein>
    <submittedName>
        <fullName evidence="1">Uncharacterized protein</fullName>
    </submittedName>
</protein>
<organism evidence="1 2">
    <name type="scientific">Daphnia magna</name>
    <dbReference type="NCBI Taxonomy" id="35525"/>
    <lineage>
        <taxon>Eukaryota</taxon>
        <taxon>Metazoa</taxon>
        <taxon>Ecdysozoa</taxon>
        <taxon>Arthropoda</taxon>
        <taxon>Crustacea</taxon>
        <taxon>Branchiopoda</taxon>
        <taxon>Diplostraca</taxon>
        <taxon>Cladocera</taxon>
        <taxon>Anomopoda</taxon>
        <taxon>Daphniidae</taxon>
        <taxon>Daphnia</taxon>
    </lineage>
</organism>
<reference evidence="1 2" key="1">
    <citation type="submission" date="2016-03" db="EMBL/GenBank/DDBJ databases">
        <title>EvidentialGene: Evidence-directed Construction of Genes on Genomes.</title>
        <authorList>
            <person name="Gilbert D.G."/>
            <person name="Choi J.-H."/>
            <person name="Mockaitis K."/>
            <person name="Colbourne J."/>
            <person name="Pfrender M."/>
        </authorList>
    </citation>
    <scope>NUCLEOTIDE SEQUENCE [LARGE SCALE GENOMIC DNA]</scope>
    <source>
        <strain evidence="1 2">Xinb3</strain>
        <tissue evidence="1">Complete organism</tissue>
    </source>
</reference>
<dbReference type="EMBL" id="LRGB01000359">
    <property type="protein sequence ID" value="KZS19550.1"/>
    <property type="molecule type" value="Genomic_DNA"/>
</dbReference>
<proteinExistence type="predicted"/>
<sequence length="235" mass="26336">MSIYKEGLYSLDSDLYTSAACNYRCMHNHLEYCYSYEAAFSLLCKRTMFSALKTASRKTNAPSSISFDCVVSTTDDQVHWPVTYIQRYPSCRGIGCASTLRPFVFADDRQARQSRNEQISCLHSGPQSMLFALAREVSSKDVTCNEGGPSFFVTMKSVLALLVIGWVNAAILPPINHKNIKGAMDQLIIQNRVFDFCQTIQTKFIALATQYDSSARPISISIGNYPASWKRVITE</sequence>
<dbReference type="OrthoDB" id="6335185at2759"/>